<reference evidence="1" key="1">
    <citation type="submission" date="2020-07" db="EMBL/GenBank/DDBJ databases">
        <title>Multicomponent nature underlies the extraordinary mechanical properties of spider dragline silk.</title>
        <authorList>
            <person name="Kono N."/>
            <person name="Nakamura H."/>
            <person name="Mori M."/>
            <person name="Yoshida Y."/>
            <person name="Ohtoshi R."/>
            <person name="Malay A.D."/>
            <person name="Moran D.A.P."/>
            <person name="Tomita M."/>
            <person name="Numata K."/>
            <person name="Arakawa K."/>
        </authorList>
    </citation>
    <scope>NUCLEOTIDE SEQUENCE</scope>
</reference>
<evidence type="ECO:0000313" key="1">
    <source>
        <dbReference type="EMBL" id="GFQ78957.1"/>
    </source>
</evidence>
<name>A0A8X6FGH0_TRICU</name>
<comment type="caution">
    <text evidence="1">The sequence shown here is derived from an EMBL/GenBank/DDBJ whole genome shotgun (WGS) entry which is preliminary data.</text>
</comment>
<accession>A0A8X6FGH0</accession>
<keyword evidence="2" id="KW-1185">Reference proteome</keyword>
<proteinExistence type="predicted"/>
<protein>
    <submittedName>
        <fullName evidence="1">Uncharacterized protein</fullName>
    </submittedName>
</protein>
<evidence type="ECO:0000313" key="2">
    <source>
        <dbReference type="Proteomes" id="UP000887116"/>
    </source>
</evidence>
<dbReference type="Proteomes" id="UP000887116">
    <property type="component" value="Unassembled WGS sequence"/>
</dbReference>
<dbReference type="EMBL" id="BMAO01031974">
    <property type="protein sequence ID" value="GFQ78957.1"/>
    <property type="molecule type" value="Genomic_DNA"/>
</dbReference>
<gene>
    <name evidence="1" type="ORF">TNCT_205131</name>
</gene>
<organism evidence="1 2">
    <name type="scientific">Trichonephila clavata</name>
    <name type="common">Joro spider</name>
    <name type="synonym">Nephila clavata</name>
    <dbReference type="NCBI Taxonomy" id="2740835"/>
    <lineage>
        <taxon>Eukaryota</taxon>
        <taxon>Metazoa</taxon>
        <taxon>Ecdysozoa</taxon>
        <taxon>Arthropoda</taxon>
        <taxon>Chelicerata</taxon>
        <taxon>Arachnida</taxon>
        <taxon>Araneae</taxon>
        <taxon>Araneomorphae</taxon>
        <taxon>Entelegynae</taxon>
        <taxon>Araneoidea</taxon>
        <taxon>Nephilidae</taxon>
        <taxon>Trichonephila</taxon>
    </lineage>
</organism>
<sequence length="99" mass="11374">MTTAVSTRGYRMTSVRCWKMRFQNISVQGMYIKCSNCWGNSLFSKILYKFRSYKAGKWGSNFCCELYLAMTGVKVSCNWSENSFQLLSKAEVCGPQKDC</sequence>
<dbReference type="AlphaFoldDB" id="A0A8X6FGH0"/>